<evidence type="ECO:0000256" key="1">
    <source>
        <dbReference type="PIRSR" id="PIRSR640198-1"/>
    </source>
</evidence>
<keyword evidence="5" id="KW-1185">Reference proteome</keyword>
<evidence type="ECO:0000256" key="2">
    <source>
        <dbReference type="PIRSR" id="PIRSR640198-2"/>
    </source>
</evidence>
<protein>
    <submittedName>
        <fullName evidence="6">Fido domain-containing protein</fullName>
    </submittedName>
</protein>
<feature type="binding site" evidence="2">
    <location>
        <begin position="67"/>
        <end position="74"/>
    </location>
    <ligand>
        <name>ATP</name>
        <dbReference type="ChEBI" id="CHEBI:30616"/>
    </ligand>
</feature>
<dbReference type="Pfam" id="PF02661">
    <property type="entry name" value="Fic"/>
    <property type="match status" value="1"/>
</dbReference>
<feature type="region of interest" description="Disordered" evidence="3">
    <location>
        <begin position="259"/>
        <end position="279"/>
    </location>
</feature>
<dbReference type="WBParaSite" id="jg6530">
    <property type="protein sequence ID" value="jg6530"/>
    <property type="gene ID" value="jg6530"/>
</dbReference>
<keyword evidence="2" id="KW-0547">Nucleotide-binding</keyword>
<dbReference type="SUPFAM" id="SSF140931">
    <property type="entry name" value="Fic-like"/>
    <property type="match status" value="1"/>
</dbReference>
<dbReference type="PROSITE" id="PS51459">
    <property type="entry name" value="FIDO"/>
    <property type="match status" value="1"/>
</dbReference>
<evidence type="ECO:0000256" key="3">
    <source>
        <dbReference type="SAM" id="MobiDB-lite"/>
    </source>
</evidence>
<dbReference type="PANTHER" id="PTHR13504:SF38">
    <property type="entry name" value="FIDO DOMAIN-CONTAINING PROTEIN"/>
    <property type="match status" value="1"/>
</dbReference>
<name>A0A915EGT6_9BILA</name>
<dbReference type="Gene3D" id="1.10.3290.10">
    <property type="entry name" value="Fido-like domain"/>
    <property type="match status" value="1"/>
</dbReference>
<evidence type="ECO:0000313" key="5">
    <source>
        <dbReference type="Proteomes" id="UP000887574"/>
    </source>
</evidence>
<proteinExistence type="predicted"/>
<sequence>MFAVSASSAWSDFCWKRKSGDVREDRLGRLDEILRYINYIHADRITHPITVGILAHYAVVHVHPFMDANGRVSRILQDYLLMKAGYVPISIPEKEKIKYFDLFYSIRGRIPIRNDYYAANTVYATRTEPGQKKQNEETKAPLNLEMCPSKSLCPLVKFLTDLLMETMANIGSNSYHDQKVLDANTTASAPSVPRPDSSEKWHKSRSTELNQSLESLDFNVKSNALSEDVSNLSSMTPVSTMLSPQIDAFPVCLNKSPVFSTPATASSTGLNATTSSSKI</sequence>
<feature type="domain" description="Fido" evidence="4">
    <location>
        <begin position="1"/>
        <end position="119"/>
    </location>
</feature>
<dbReference type="GO" id="GO:0005524">
    <property type="term" value="F:ATP binding"/>
    <property type="evidence" value="ECO:0007669"/>
    <property type="project" value="UniProtKB-KW"/>
</dbReference>
<dbReference type="Proteomes" id="UP000887574">
    <property type="component" value="Unplaced"/>
</dbReference>
<evidence type="ECO:0000313" key="6">
    <source>
        <dbReference type="WBParaSite" id="jg6530"/>
    </source>
</evidence>
<dbReference type="AlphaFoldDB" id="A0A915EGT6"/>
<evidence type="ECO:0000259" key="4">
    <source>
        <dbReference type="PROSITE" id="PS51459"/>
    </source>
</evidence>
<feature type="active site" evidence="1">
    <location>
        <position position="63"/>
    </location>
</feature>
<dbReference type="InterPro" id="IPR036597">
    <property type="entry name" value="Fido-like_dom_sf"/>
</dbReference>
<dbReference type="InterPro" id="IPR003812">
    <property type="entry name" value="Fido"/>
</dbReference>
<reference evidence="6" key="1">
    <citation type="submission" date="2022-11" db="UniProtKB">
        <authorList>
            <consortium name="WormBaseParasite"/>
        </authorList>
    </citation>
    <scope>IDENTIFICATION</scope>
</reference>
<accession>A0A915EGT6</accession>
<dbReference type="InterPro" id="IPR040198">
    <property type="entry name" value="Fido_containing"/>
</dbReference>
<feature type="region of interest" description="Disordered" evidence="3">
    <location>
        <begin position="186"/>
        <end position="208"/>
    </location>
</feature>
<keyword evidence="2" id="KW-0067">ATP-binding</keyword>
<dbReference type="PANTHER" id="PTHR13504">
    <property type="entry name" value="FIDO DOMAIN-CONTAINING PROTEIN DDB_G0283145"/>
    <property type="match status" value="1"/>
</dbReference>
<organism evidence="5 6">
    <name type="scientific">Ditylenchus dipsaci</name>
    <dbReference type="NCBI Taxonomy" id="166011"/>
    <lineage>
        <taxon>Eukaryota</taxon>
        <taxon>Metazoa</taxon>
        <taxon>Ecdysozoa</taxon>
        <taxon>Nematoda</taxon>
        <taxon>Chromadorea</taxon>
        <taxon>Rhabditida</taxon>
        <taxon>Tylenchina</taxon>
        <taxon>Tylenchomorpha</taxon>
        <taxon>Sphaerularioidea</taxon>
        <taxon>Anguinidae</taxon>
        <taxon>Anguininae</taxon>
        <taxon>Ditylenchus</taxon>
    </lineage>
</organism>